<dbReference type="CDD" id="cd00303">
    <property type="entry name" value="retropepsin_like"/>
    <property type="match status" value="1"/>
</dbReference>
<evidence type="ECO:0000256" key="4">
    <source>
        <dbReference type="ARBA" id="ARBA00022722"/>
    </source>
</evidence>
<dbReference type="PROSITE" id="PS50175">
    <property type="entry name" value="ASP_PROT_RETROV"/>
    <property type="match status" value="1"/>
</dbReference>
<dbReference type="SUPFAM" id="SSF56672">
    <property type="entry name" value="DNA/RNA polymerases"/>
    <property type="match status" value="2"/>
</dbReference>
<dbReference type="InterPro" id="IPR021109">
    <property type="entry name" value="Peptidase_aspartic_dom_sf"/>
</dbReference>
<feature type="compositionally biased region" description="Pro residues" evidence="10">
    <location>
        <begin position="1198"/>
        <end position="1209"/>
    </location>
</feature>
<dbReference type="CDD" id="cd01647">
    <property type="entry name" value="RT_LTR"/>
    <property type="match status" value="1"/>
</dbReference>
<protein>
    <recommendedName>
        <fullName evidence="1">RNA-directed DNA polymerase</fullName>
        <ecNumber evidence="1">2.7.7.49</ecNumber>
    </recommendedName>
</protein>
<feature type="region of interest" description="Disordered" evidence="10">
    <location>
        <begin position="1385"/>
        <end position="1412"/>
    </location>
</feature>
<dbReference type="InterPro" id="IPR001584">
    <property type="entry name" value="Integrase_cat-core"/>
</dbReference>
<feature type="region of interest" description="Disordered" evidence="10">
    <location>
        <begin position="1177"/>
        <end position="1244"/>
    </location>
</feature>
<evidence type="ECO:0000256" key="10">
    <source>
        <dbReference type="SAM" id="MobiDB-lite"/>
    </source>
</evidence>
<reference evidence="11" key="1">
    <citation type="submission" date="2016-04" db="EMBL/GenBank/DDBJ databases">
        <authorList>
            <person name="Nguyen H.D."/>
            <person name="Samba Siva P."/>
            <person name="Cullis J."/>
            <person name="Levesque C.A."/>
            <person name="Hambleton S."/>
        </authorList>
    </citation>
    <scope>NUCLEOTIDE SEQUENCE</scope>
    <source>
        <strain evidence="11">DAOMC 236416</strain>
    </source>
</reference>
<dbReference type="InterPro" id="IPR036397">
    <property type="entry name" value="RNaseH_sf"/>
</dbReference>
<keyword evidence="5" id="KW-0255">Endonuclease</keyword>
<dbReference type="Pfam" id="PF00078">
    <property type="entry name" value="RVT_1"/>
    <property type="match status" value="1"/>
</dbReference>
<keyword evidence="9" id="KW-0511">Multifunctional enzyme</keyword>
<comment type="caution">
    <text evidence="11">The sequence shown here is derived from an EMBL/GenBank/DDBJ whole genome shotgun (WGS) entry which is preliminary data.</text>
</comment>
<dbReference type="EMBL" id="LWDF02001075">
    <property type="protein sequence ID" value="KAE8240484.1"/>
    <property type="molecule type" value="Genomic_DNA"/>
</dbReference>
<proteinExistence type="predicted"/>
<dbReference type="Gene3D" id="2.40.70.10">
    <property type="entry name" value="Acid Proteases"/>
    <property type="match status" value="1"/>
</dbReference>
<dbReference type="Proteomes" id="UP000077521">
    <property type="component" value="Unassembled WGS sequence"/>
</dbReference>
<dbReference type="InterPro" id="IPR041577">
    <property type="entry name" value="RT_RNaseH_2"/>
</dbReference>
<evidence type="ECO:0000313" key="11">
    <source>
        <dbReference type="EMBL" id="KAE8240484.1"/>
    </source>
</evidence>
<dbReference type="PROSITE" id="PS50878">
    <property type="entry name" value="RT_POL"/>
    <property type="match status" value="1"/>
</dbReference>
<keyword evidence="12" id="KW-1185">Reference proteome</keyword>
<evidence type="ECO:0000256" key="1">
    <source>
        <dbReference type="ARBA" id="ARBA00012493"/>
    </source>
</evidence>
<evidence type="ECO:0000256" key="9">
    <source>
        <dbReference type="ARBA" id="ARBA00023268"/>
    </source>
</evidence>
<evidence type="ECO:0000256" key="7">
    <source>
        <dbReference type="ARBA" id="ARBA00022884"/>
    </source>
</evidence>
<dbReference type="Pfam" id="PF17919">
    <property type="entry name" value="RT_RNaseH_2"/>
    <property type="match status" value="1"/>
</dbReference>
<dbReference type="GO" id="GO:0005634">
    <property type="term" value="C:nucleus"/>
    <property type="evidence" value="ECO:0007669"/>
    <property type="project" value="UniProtKB-ARBA"/>
</dbReference>
<keyword evidence="2" id="KW-0808">Transferase</keyword>
<dbReference type="GO" id="GO:0015074">
    <property type="term" value="P:DNA integration"/>
    <property type="evidence" value="ECO:0007669"/>
    <property type="project" value="InterPro"/>
</dbReference>
<keyword evidence="4" id="KW-0540">Nuclease</keyword>
<evidence type="ECO:0000256" key="2">
    <source>
        <dbReference type="ARBA" id="ARBA00022679"/>
    </source>
</evidence>
<sequence length="1412" mass="154589">MSNTTPHESQHTTAPACLNFVDRGIFHVSRPMNINDRLPPLSRETRRFGNVVQLPSTEATGTGTGYRNHVPLTLHVRLNGTDNRAMTSLLDTGASLSVIDADLLKRLGGQPQGQPMTVHGLGDTQTLGWTTVSAFIDGTDMHGKHVHLEFRQDFHVLPRFAPGLCLGQDFIATHDVSISPARGRGRIGQYTFEVTERIDGPFGKEVRLITAEDITLEPGFQSWIPVDASSLVPDVDYVVAPRLSVTPDETVRIAGPTGMMHHQPRAHILLGNYGSSPHTLGKGTIVADAIAARVGDIAKPSGEVFHLTPARHVPPSSVPDSSDLHSMEGEDSVPGVPLDVFEDTEDAGTSLVQDAATTMIDDIFRVGIDDDGHTPPELVELLRRHKAAFALDGRPGRVEGFDMTIPLRPDANLRPEAPRRVSPEKRQAIDAAIDQLLDWDVIEPSQSSVSFPVLMVKQQTKWRFCVDYRQLNTHTIPDRYPLPTIDSIFHTLSGKKWFSALDAIRGYHQLGVKPEDRWKTAFVCHRGLYQYKMVPFGLRNAPAVFQRLMDHILGPLRWQQAVVYIDDSVIATDTLTEHLAALDTLLTSAERVGLKFSPSKCTFGVPSLVLLGRKVSGAGVAVWKDRAAAVANLTRPTTLQELYHVLGLFGYYRAFVHKFAEVAAPLTRLLRGWRYETTDGQSRLVNTEGKATVASRVTIPWESAQQKSFDCLKAAISQPPTLAHPNPAHPYVLYVDASKEAYAAILHQVCIEDEPRSVPSSAACLNHLAVPLLPPTVARSRWLAWLRADRVFGPVVRTLETASSASEDWVLRDGVLRRRLDDRVALPEAAVPTILRAAHDGTGHFGFSKTFLAVSRHFWRPGLSTVVRAWVKHCETCQRTKTVPKRGSLDIEHDATSPFERIAVDLLLGLPLSRAGNDAALAILDTFSRMVLLTPCHHTISAEGIAAIVSDRVLRMGWRPKRIVSDSEARMTGARMSALASSLGAELTPSTPYHQQANAVERSIQTVQKVLQALSVESKAHWDKRALPSAELAINSSPSISTGYRPFDLVFVDHPSIVHAVFDDAEHLGVASFPERLAAASARLADARVVVDAARKEQKRRFDARRVSPSVIQPGDRVFIRLRDRPVPDAIGSKLDARKQGPFVVEEILSPHRLRLRLPADMAIDPVMSIEQVDLVPSSPDPFATDRACPTDASGADPPAPPLTLPPAPAASASSVDDSAAVPAALPPVPPRARRPPLGLKDFHLGAMQPRSDELDEALRGPLVRPRTMMVEGRMVRLLERPVAYLSRLTAPAEKKLVASELELCCLAWAFAKLAHLLEGAQVTVITDHSSMEKMLQSTSAIHYGPTISRCRALLMPHLTNLRFCYRPGSRHNNVDALSRLVPSSDPGRSAFEGGDVLDAGRGDSQPDSIST</sequence>
<dbReference type="InterPro" id="IPR041588">
    <property type="entry name" value="Integrase_H2C2"/>
</dbReference>
<dbReference type="Pfam" id="PF17917">
    <property type="entry name" value="RT_RNaseH"/>
    <property type="match status" value="1"/>
</dbReference>
<dbReference type="InterPro" id="IPR043502">
    <property type="entry name" value="DNA/RNA_pol_sf"/>
</dbReference>
<evidence type="ECO:0000256" key="6">
    <source>
        <dbReference type="ARBA" id="ARBA00022801"/>
    </source>
</evidence>
<dbReference type="PANTHER" id="PTHR37984">
    <property type="entry name" value="PROTEIN CBG26694"/>
    <property type="match status" value="1"/>
</dbReference>
<dbReference type="SUPFAM" id="SSF50630">
    <property type="entry name" value="Acid proteases"/>
    <property type="match status" value="1"/>
</dbReference>
<dbReference type="InterPro" id="IPR041373">
    <property type="entry name" value="RT_RNaseH"/>
</dbReference>
<keyword evidence="7" id="KW-0694">RNA-binding</keyword>
<evidence type="ECO:0000256" key="8">
    <source>
        <dbReference type="ARBA" id="ARBA00022918"/>
    </source>
</evidence>
<name>A0A177TGC4_9BASI</name>
<accession>A0A177TGC4</accession>
<dbReference type="InterPro" id="IPR001995">
    <property type="entry name" value="Peptidase_A2_cat"/>
</dbReference>
<dbReference type="Pfam" id="PF13650">
    <property type="entry name" value="Asp_protease_2"/>
    <property type="match status" value="1"/>
</dbReference>
<organism evidence="11 12">
    <name type="scientific">Tilletia indica</name>
    <dbReference type="NCBI Taxonomy" id="43049"/>
    <lineage>
        <taxon>Eukaryota</taxon>
        <taxon>Fungi</taxon>
        <taxon>Dikarya</taxon>
        <taxon>Basidiomycota</taxon>
        <taxon>Ustilaginomycotina</taxon>
        <taxon>Exobasidiomycetes</taxon>
        <taxon>Tilletiales</taxon>
        <taxon>Tilletiaceae</taxon>
        <taxon>Tilletia</taxon>
    </lineage>
</organism>
<dbReference type="InterPro" id="IPR012337">
    <property type="entry name" value="RNaseH-like_sf"/>
</dbReference>
<dbReference type="PANTHER" id="PTHR37984:SF5">
    <property type="entry name" value="PROTEIN NYNRIN-LIKE"/>
    <property type="match status" value="1"/>
</dbReference>
<dbReference type="InterPro" id="IPR050951">
    <property type="entry name" value="Retrovirus_Pol_polyprotein"/>
</dbReference>
<keyword evidence="6" id="KW-0378">Hydrolase</keyword>
<keyword evidence="8" id="KW-0695">RNA-directed DNA polymerase</keyword>
<dbReference type="InterPro" id="IPR043128">
    <property type="entry name" value="Rev_trsase/Diguanyl_cyclase"/>
</dbReference>
<reference evidence="11" key="2">
    <citation type="journal article" date="2019" name="IMA Fungus">
        <title>Genome sequencing and comparison of five Tilletia species to identify candidate genes for the detection of regulated species infecting wheat.</title>
        <authorList>
            <person name="Nguyen H.D.T."/>
            <person name="Sultana T."/>
            <person name="Kesanakurti P."/>
            <person name="Hambleton S."/>
        </authorList>
    </citation>
    <scope>NUCLEOTIDE SEQUENCE</scope>
    <source>
        <strain evidence="11">DAOMC 236416</strain>
    </source>
</reference>
<dbReference type="InterPro" id="IPR000477">
    <property type="entry name" value="RT_dom"/>
</dbReference>
<evidence type="ECO:0000313" key="12">
    <source>
        <dbReference type="Proteomes" id="UP000077521"/>
    </source>
</evidence>
<dbReference type="Gene3D" id="1.10.340.70">
    <property type="match status" value="1"/>
</dbReference>
<keyword evidence="3" id="KW-0548">Nucleotidyltransferase</keyword>
<dbReference type="GO" id="GO:0004190">
    <property type="term" value="F:aspartic-type endopeptidase activity"/>
    <property type="evidence" value="ECO:0007669"/>
    <property type="project" value="InterPro"/>
</dbReference>
<dbReference type="EC" id="2.7.7.49" evidence="1"/>
<dbReference type="Gene3D" id="3.30.420.10">
    <property type="entry name" value="Ribonuclease H-like superfamily/Ribonuclease H"/>
    <property type="match status" value="1"/>
</dbReference>
<dbReference type="SUPFAM" id="SSF53098">
    <property type="entry name" value="Ribonuclease H-like"/>
    <property type="match status" value="1"/>
</dbReference>
<dbReference type="PROSITE" id="PS50994">
    <property type="entry name" value="INTEGRASE"/>
    <property type="match status" value="1"/>
</dbReference>
<dbReference type="Gene3D" id="3.30.70.270">
    <property type="match status" value="2"/>
</dbReference>
<evidence type="ECO:0000256" key="5">
    <source>
        <dbReference type="ARBA" id="ARBA00022759"/>
    </source>
</evidence>
<dbReference type="Gene3D" id="3.10.10.10">
    <property type="entry name" value="HIV Type 1 Reverse Transcriptase, subunit A, domain 1"/>
    <property type="match status" value="1"/>
</dbReference>
<feature type="compositionally biased region" description="Low complexity" evidence="10">
    <location>
        <begin position="1210"/>
        <end position="1224"/>
    </location>
</feature>
<evidence type="ECO:0000256" key="3">
    <source>
        <dbReference type="ARBA" id="ARBA00022695"/>
    </source>
</evidence>
<dbReference type="GO" id="GO:0004519">
    <property type="term" value="F:endonuclease activity"/>
    <property type="evidence" value="ECO:0007669"/>
    <property type="project" value="UniProtKB-KW"/>
</dbReference>
<dbReference type="Pfam" id="PF17921">
    <property type="entry name" value="Integrase_H2C2"/>
    <property type="match status" value="1"/>
</dbReference>
<dbReference type="GO" id="GO:0003723">
    <property type="term" value="F:RNA binding"/>
    <property type="evidence" value="ECO:0007669"/>
    <property type="project" value="UniProtKB-KW"/>
</dbReference>
<dbReference type="GO" id="GO:0003964">
    <property type="term" value="F:RNA-directed DNA polymerase activity"/>
    <property type="evidence" value="ECO:0007669"/>
    <property type="project" value="UniProtKB-KW"/>
</dbReference>
<dbReference type="GO" id="GO:0006508">
    <property type="term" value="P:proteolysis"/>
    <property type="evidence" value="ECO:0007669"/>
    <property type="project" value="InterPro"/>
</dbReference>
<feature type="region of interest" description="Disordered" evidence="10">
    <location>
        <begin position="308"/>
        <end position="331"/>
    </location>
</feature>
<gene>
    <name evidence="11" type="ORF">A4X13_0g7783</name>
</gene>